<evidence type="ECO:0000313" key="2">
    <source>
        <dbReference type="EMBL" id="KAG9254357.1"/>
    </source>
</evidence>
<dbReference type="GeneID" id="70295911"/>
<gene>
    <name evidence="2" type="ORF">F5Z01DRAFT_674103</name>
</gene>
<evidence type="ECO:0000256" key="1">
    <source>
        <dbReference type="SAM" id="MobiDB-lite"/>
    </source>
</evidence>
<sequence>MASDDETVHPFDSISNVGSRTPRRPPPRRDSQPNGPSQAGYQTITITNSRFQSVNSENATPSIPPSPNPQQDMIAIRAPGKDFTTHEIPRAALANALPGVMSHIRDDNTLWVVDALNLEVLTHREDHTRKANFYTACRQILDFVMDRGTHGTTDNQLCAEMRKHMARDGAHESKLADCVGMYQMQALLLTSRAGLYASP</sequence>
<dbReference type="Proteomes" id="UP000887229">
    <property type="component" value="Unassembled WGS sequence"/>
</dbReference>
<dbReference type="RefSeq" id="XP_046118281.1">
    <property type="nucleotide sequence ID" value="XM_046265008.1"/>
</dbReference>
<keyword evidence="3" id="KW-1185">Reference proteome</keyword>
<accession>A0A9P7ZMC5</accession>
<proteinExistence type="predicted"/>
<name>A0A9P7ZMC5_9HYPO</name>
<evidence type="ECO:0000313" key="3">
    <source>
        <dbReference type="Proteomes" id="UP000887229"/>
    </source>
</evidence>
<organism evidence="2 3">
    <name type="scientific">Emericellopsis atlantica</name>
    <dbReference type="NCBI Taxonomy" id="2614577"/>
    <lineage>
        <taxon>Eukaryota</taxon>
        <taxon>Fungi</taxon>
        <taxon>Dikarya</taxon>
        <taxon>Ascomycota</taxon>
        <taxon>Pezizomycotina</taxon>
        <taxon>Sordariomycetes</taxon>
        <taxon>Hypocreomycetidae</taxon>
        <taxon>Hypocreales</taxon>
        <taxon>Bionectriaceae</taxon>
        <taxon>Emericellopsis</taxon>
    </lineage>
</organism>
<dbReference type="AlphaFoldDB" id="A0A9P7ZMC5"/>
<reference evidence="2" key="1">
    <citation type="journal article" date="2021" name="IMA Fungus">
        <title>Genomic characterization of three marine fungi, including Emericellopsis atlantica sp. nov. with signatures of a generalist lifestyle and marine biomass degradation.</title>
        <authorList>
            <person name="Hagestad O.C."/>
            <person name="Hou L."/>
            <person name="Andersen J.H."/>
            <person name="Hansen E.H."/>
            <person name="Altermark B."/>
            <person name="Li C."/>
            <person name="Kuhnert E."/>
            <person name="Cox R.J."/>
            <person name="Crous P.W."/>
            <person name="Spatafora J.W."/>
            <person name="Lail K."/>
            <person name="Amirebrahimi M."/>
            <person name="Lipzen A."/>
            <person name="Pangilinan J."/>
            <person name="Andreopoulos W."/>
            <person name="Hayes R.D."/>
            <person name="Ng V."/>
            <person name="Grigoriev I.V."/>
            <person name="Jackson S.A."/>
            <person name="Sutton T.D.S."/>
            <person name="Dobson A.D.W."/>
            <person name="Rama T."/>
        </authorList>
    </citation>
    <scope>NUCLEOTIDE SEQUENCE</scope>
    <source>
        <strain evidence="2">TS7</strain>
    </source>
</reference>
<protein>
    <submittedName>
        <fullName evidence="2">Uncharacterized protein</fullName>
    </submittedName>
</protein>
<dbReference type="EMBL" id="MU251254">
    <property type="protein sequence ID" value="KAG9254357.1"/>
    <property type="molecule type" value="Genomic_DNA"/>
</dbReference>
<comment type="caution">
    <text evidence="2">The sequence shown here is derived from an EMBL/GenBank/DDBJ whole genome shotgun (WGS) entry which is preliminary data.</text>
</comment>
<feature type="region of interest" description="Disordered" evidence="1">
    <location>
        <begin position="1"/>
        <end position="43"/>
    </location>
</feature>
<feature type="compositionally biased region" description="Polar residues" evidence="1">
    <location>
        <begin position="32"/>
        <end position="43"/>
    </location>
</feature>